<dbReference type="VEuPathDB" id="VectorBase:HLOH_054631"/>
<dbReference type="EMBL" id="JABSTR010000004">
    <property type="protein sequence ID" value="KAH9368539.1"/>
    <property type="molecule type" value="Genomic_DNA"/>
</dbReference>
<dbReference type="Proteomes" id="UP000821853">
    <property type="component" value="Chromosome 2"/>
</dbReference>
<protein>
    <submittedName>
        <fullName evidence="1">Uncharacterized protein</fullName>
    </submittedName>
</protein>
<evidence type="ECO:0000313" key="2">
    <source>
        <dbReference type="Proteomes" id="UP000821853"/>
    </source>
</evidence>
<name>A0A9J6G0L7_HAELO</name>
<organism evidence="1 2">
    <name type="scientific">Haemaphysalis longicornis</name>
    <name type="common">Bush tick</name>
    <dbReference type="NCBI Taxonomy" id="44386"/>
    <lineage>
        <taxon>Eukaryota</taxon>
        <taxon>Metazoa</taxon>
        <taxon>Ecdysozoa</taxon>
        <taxon>Arthropoda</taxon>
        <taxon>Chelicerata</taxon>
        <taxon>Arachnida</taxon>
        <taxon>Acari</taxon>
        <taxon>Parasitiformes</taxon>
        <taxon>Ixodida</taxon>
        <taxon>Ixodoidea</taxon>
        <taxon>Ixodidae</taxon>
        <taxon>Haemaphysalinae</taxon>
        <taxon>Haemaphysalis</taxon>
    </lineage>
</organism>
<reference evidence="1 2" key="1">
    <citation type="journal article" date="2020" name="Cell">
        <title>Large-Scale Comparative Analyses of Tick Genomes Elucidate Their Genetic Diversity and Vector Capacities.</title>
        <authorList>
            <consortium name="Tick Genome and Microbiome Consortium (TIGMIC)"/>
            <person name="Jia N."/>
            <person name="Wang J."/>
            <person name="Shi W."/>
            <person name="Du L."/>
            <person name="Sun Y."/>
            <person name="Zhan W."/>
            <person name="Jiang J.F."/>
            <person name="Wang Q."/>
            <person name="Zhang B."/>
            <person name="Ji P."/>
            <person name="Bell-Sakyi L."/>
            <person name="Cui X.M."/>
            <person name="Yuan T.T."/>
            <person name="Jiang B.G."/>
            <person name="Yang W.F."/>
            <person name="Lam T.T."/>
            <person name="Chang Q.C."/>
            <person name="Ding S.J."/>
            <person name="Wang X.J."/>
            <person name="Zhu J.G."/>
            <person name="Ruan X.D."/>
            <person name="Zhao L."/>
            <person name="Wei J.T."/>
            <person name="Ye R.Z."/>
            <person name="Que T.C."/>
            <person name="Du C.H."/>
            <person name="Zhou Y.H."/>
            <person name="Cheng J.X."/>
            <person name="Dai P.F."/>
            <person name="Guo W.B."/>
            <person name="Han X.H."/>
            <person name="Huang E.J."/>
            <person name="Li L.F."/>
            <person name="Wei W."/>
            <person name="Gao Y.C."/>
            <person name="Liu J.Z."/>
            <person name="Shao H.Z."/>
            <person name="Wang X."/>
            <person name="Wang C.C."/>
            <person name="Yang T.C."/>
            <person name="Huo Q.B."/>
            <person name="Li W."/>
            <person name="Chen H.Y."/>
            <person name="Chen S.E."/>
            <person name="Zhou L.G."/>
            <person name="Ni X.B."/>
            <person name="Tian J.H."/>
            <person name="Sheng Y."/>
            <person name="Liu T."/>
            <person name="Pan Y.S."/>
            <person name="Xia L.Y."/>
            <person name="Li J."/>
            <person name="Zhao F."/>
            <person name="Cao W.C."/>
        </authorList>
    </citation>
    <scope>NUCLEOTIDE SEQUENCE [LARGE SCALE GENOMIC DNA]</scope>
    <source>
        <strain evidence="1">HaeL-2018</strain>
    </source>
</reference>
<dbReference type="AlphaFoldDB" id="A0A9J6G0L7"/>
<accession>A0A9J6G0L7</accession>
<dbReference type="OrthoDB" id="6538112at2759"/>
<keyword evidence="2" id="KW-1185">Reference proteome</keyword>
<sequence>MVLRNIEQQQLRRPMITVPDTSARIVHILQERLAIMKTVILSLPLFIRASKPARAAASQHAHLLNGLTNRRHPAHIQPFRIQLRGLEKSRRNSYLGEISFLRQRSSTSASSNRQSVEEFATARDRLRDRLELDCLVVGLVDKQLSEKLQLDADLTLEKALMKACQSEAVKRQQSALHSQKAKEHNIDRVQCS</sequence>
<evidence type="ECO:0000313" key="1">
    <source>
        <dbReference type="EMBL" id="KAH9368539.1"/>
    </source>
</evidence>
<proteinExistence type="predicted"/>
<comment type="caution">
    <text evidence="1">The sequence shown here is derived from an EMBL/GenBank/DDBJ whole genome shotgun (WGS) entry which is preliminary data.</text>
</comment>
<gene>
    <name evidence="1" type="ORF">HPB48_000320</name>
</gene>